<protein>
    <recommendedName>
        <fullName evidence="1">LAA1-like C-terminal TPR repeats domain-containing protein</fullName>
    </recommendedName>
</protein>
<reference evidence="2" key="1">
    <citation type="submission" date="2023-03" db="EMBL/GenBank/DDBJ databases">
        <title>Massive genome expansion in bonnet fungi (Mycena s.s.) driven by repeated elements and novel gene families across ecological guilds.</title>
        <authorList>
            <consortium name="Lawrence Berkeley National Laboratory"/>
            <person name="Harder C.B."/>
            <person name="Miyauchi S."/>
            <person name="Viragh M."/>
            <person name="Kuo A."/>
            <person name="Thoen E."/>
            <person name="Andreopoulos B."/>
            <person name="Lu D."/>
            <person name="Skrede I."/>
            <person name="Drula E."/>
            <person name="Henrissat B."/>
            <person name="Morin E."/>
            <person name="Kohler A."/>
            <person name="Barry K."/>
            <person name="LaButti K."/>
            <person name="Morin E."/>
            <person name="Salamov A."/>
            <person name="Lipzen A."/>
            <person name="Mereny Z."/>
            <person name="Hegedus B."/>
            <person name="Baldrian P."/>
            <person name="Stursova M."/>
            <person name="Weitz H."/>
            <person name="Taylor A."/>
            <person name="Grigoriev I.V."/>
            <person name="Nagy L.G."/>
            <person name="Martin F."/>
            <person name="Kauserud H."/>
        </authorList>
    </citation>
    <scope>NUCLEOTIDE SEQUENCE</scope>
    <source>
        <strain evidence="2">9144</strain>
    </source>
</reference>
<evidence type="ECO:0000313" key="3">
    <source>
        <dbReference type="Proteomes" id="UP001219525"/>
    </source>
</evidence>
<evidence type="ECO:0000313" key="2">
    <source>
        <dbReference type="EMBL" id="KAJ7211147.1"/>
    </source>
</evidence>
<dbReference type="AlphaFoldDB" id="A0AAD6VF24"/>
<gene>
    <name evidence="2" type="ORF">GGX14DRAFT_623566</name>
</gene>
<evidence type="ECO:0000259" key="1">
    <source>
        <dbReference type="Pfam" id="PF25808"/>
    </source>
</evidence>
<organism evidence="2 3">
    <name type="scientific">Mycena pura</name>
    <dbReference type="NCBI Taxonomy" id="153505"/>
    <lineage>
        <taxon>Eukaryota</taxon>
        <taxon>Fungi</taxon>
        <taxon>Dikarya</taxon>
        <taxon>Basidiomycota</taxon>
        <taxon>Agaricomycotina</taxon>
        <taxon>Agaricomycetes</taxon>
        <taxon>Agaricomycetidae</taxon>
        <taxon>Agaricales</taxon>
        <taxon>Marasmiineae</taxon>
        <taxon>Mycenaceae</taxon>
        <taxon>Mycena</taxon>
    </lineage>
</organism>
<sequence length="94" mass="10088">MAPLVNNGSISEPHAVAIGEVWKAFSALFASVAEDYKARLLGVFLPTITLLLSNPQTAVTNQSVRELLMYALASPAAFKEAAGKLDPTMRELLE</sequence>
<comment type="caution">
    <text evidence="2">The sequence shown here is derived from an EMBL/GenBank/DDBJ whole genome shotgun (WGS) entry which is preliminary data.</text>
</comment>
<proteinExistence type="predicted"/>
<feature type="domain" description="LAA1-like C-terminal TPR repeats" evidence="1">
    <location>
        <begin position="15"/>
        <end position="94"/>
    </location>
</feature>
<accession>A0AAD6VF24</accession>
<name>A0AAD6VF24_9AGAR</name>
<keyword evidence="3" id="KW-1185">Reference proteome</keyword>
<dbReference type="Proteomes" id="UP001219525">
    <property type="component" value="Unassembled WGS sequence"/>
</dbReference>
<dbReference type="InterPro" id="IPR057981">
    <property type="entry name" value="TPR_LAA1-like_C"/>
</dbReference>
<dbReference type="Pfam" id="PF25808">
    <property type="entry name" value="TPR_LAA1_C"/>
    <property type="match status" value="1"/>
</dbReference>
<dbReference type="EMBL" id="JARJCW010000026">
    <property type="protein sequence ID" value="KAJ7211147.1"/>
    <property type="molecule type" value="Genomic_DNA"/>
</dbReference>